<evidence type="ECO:0000313" key="3">
    <source>
        <dbReference type="EMBL" id="GFO26897.1"/>
    </source>
</evidence>
<dbReference type="AlphaFoldDB" id="A0AAV4C6L0"/>
<gene>
    <name evidence="3" type="ORF">PoB_005340200</name>
</gene>
<accession>A0AAV4C6L0</accession>
<reference evidence="3 4" key="1">
    <citation type="journal article" date="2021" name="Elife">
        <title>Chloroplast acquisition without the gene transfer in kleptoplastic sea slugs, Plakobranchus ocellatus.</title>
        <authorList>
            <person name="Maeda T."/>
            <person name="Takahashi S."/>
            <person name="Yoshida T."/>
            <person name="Shimamura S."/>
            <person name="Takaki Y."/>
            <person name="Nagai Y."/>
            <person name="Toyoda A."/>
            <person name="Suzuki Y."/>
            <person name="Arimoto A."/>
            <person name="Ishii H."/>
            <person name="Satoh N."/>
            <person name="Nishiyama T."/>
            <person name="Hasebe M."/>
            <person name="Maruyama T."/>
            <person name="Minagawa J."/>
            <person name="Obokata J."/>
            <person name="Shigenobu S."/>
        </authorList>
    </citation>
    <scope>NUCLEOTIDE SEQUENCE [LARGE SCALE GENOMIC DNA]</scope>
</reference>
<proteinExistence type="predicted"/>
<keyword evidence="1" id="KW-0472">Membrane</keyword>
<evidence type="ECO:0000313" key="4">
    <source>
        <dbReference type="Proteomes" id="UP000735302"/>
    </source>
</evidence>
<name>A0AAV4C6L0_9GAST</name>
<organism evidence="3 4">
    <name type="scientific">Plakobranchus ocellatus</name>
    <dbReference type="NCBI Taxonomy" id="259542"/>
    <lineage>
        <taxon>Eukaryota</taxon>
        <taxon>Metazoa</taxon>
        <taxon>Spiralia</taxon>
        <taxon>Lophotrochozoa</taxon>
        <taxon>Mollusca</taxon>
        <taxon>Gastropoda</taxon>
        <taxon>Heterobranchia</taxon>
        <taxon>Euthyneura</taxon>
        <taxon>Panpulmonata</taxon>
        <taxon>Sacoglossa</taxon>
        <taxon>Placobranchoidea</taxon>
        <taxon>Plakobranchidae</taxon>
        <taxon>Plakobranchus</taxon>
    </lineage>
</organism>
<keyword evidence="1" id="KW-0812">Transmembrane</keyword>
<dbReference type="Proteomes" id="UP000735302">
    <property type="component" value="Unassembled WGS sequence"/>
</dbReference>
<protein>
    <recommendedName>
        <fullName evidence="5">Transmembrane protein</fullName>
    </recommendedName>
</protein>
<keyword evidence="1" id="KW-1133">Transmembrane helix</keyword>
<comment type="caution">
    <text evidence="3">The sequence shown here is derived from an EMBL/GenBank/DDBJ whole genome shotgun (WGS) entry which is preliminary data.</text>
</comment>
<keyword evidence="2" id="KW-0732">Signal</keyword>
<feature type="transmembrane region" description="Helical" evidence="1">
    <location>
        <begin position="53"/>
        <end position="71"/>
    </location>
</feature>
<evidence type="ECO:0000256" key="2">
    <source>
        <dbReference type="SAM" id="SignalP"/>
    </source>
</evidence>
<evidence type="ECO:0008006" key="5">
    <source>
        <dbReference type="Google" id="ProtNLM"/>
    </source>
</evidence>
<sequence length="107" mass="11746">MVVLMLVFVVSLVLIATEKAETVRLQWSSLLFRFDRGGFGAVYSGNGCEGGDVLLIFTVKLVTIVVEMMVLTVVSKTLVVLVMVVTVKIAMVEVVVLVINISEWALW</sequence>
<feature type="transmembrane region" description="Helical" evidence="1">
    <location>
        <begin position="78"/>
        <end position="101"/>
    </location>
</feature>
<feature type="chain" id="PRO_5043786157" description="Transmembrane protein" evidence="2">
    <location>
        <begin position="21"/>
        <end position="107"/>
    </location>
</feature>
<dbReference type="EMBL" id="BLXT01005873">
    <property type="protein sequence ID" value="GFO26897.1"/>
    <property type="molecule type" value="Genomic_DNA"/>
</dbReference>
<feature type="signal peptide" evidence="2">
    <location>
        <begin position="1"/>
        <end position="20"/>
    </location>
</feature>
<keyword evidence="4" id="KW-1185">Reference proteome</keyword>
<evidence type="ECO:0000256" key="1">
    <source>
        <dbReference type="SAM" id="Phobius"/>
    </source>
</evidence>